<dbReference type="RefSeq" id="WP_235632070.1">
    <property type="nucleotide sequence ID" value="NZ_LT629971.1"/>
</dbReference>
<evidence type="ECO:0000256" key="2">
    <source>
        <dbReference type="SAM" id="SignalP"/>
    </source>
</evidence>
<feature type="compositionally biased region" description="Low complexity" evidence="1">
    <location>
        <begin position="27"/>
        <end position="43"/>
    </location>
</feature>
<organism evidence="3 4">
    <name type="scientific">Mycolicibacterium rutilum</name>
    <name type="common">Mycobacterium rutilum</name>
    <dbReference type="NCBI Taxonomy" id="370526"/>
    <lineage>
        <taxon>Bacteria</taxon>
        <taxon>Bacillati</taxon>
        <taxon>Actinomycetota</taxon>
        <taxon>Actinomycetes</taxon>
        <taxon>Mycobacteriales</taxon>
        <taxon>Mycobacteriaceae</taxon>
        <taxon>Mycolicibacterium</taxon>
    </lineage>
</organism>
<protein>
    <submittedName>
        <fullName evidence="3">Uncharacterized protein</fullName>
    </submittedName>
</protein>
<dbReference type="STRING" id="370526.SAMN04489835_4676"/>
<dbReference type="Proteomes" id="UP000182915">
    <property type="component" value="Chromosome I"/>
</dbReference>
<feature type="region of interest" description="Disordered" evidence="1">
    <location>
        <begin position="27"/>
        <end position="50"/>
    </location>
</feature>
<dbReference type="InterPro" id="IPR046576">
    <property type="entry name" value="DUF6636"/>
</dbReference>
<keyword evidence="2" id="KW-0732">Signal</keyword>
<gene>
    <name evidence="3" type="ORF">SAMN04489835_4676</name>
</gene>
<feature type="signal peptide" evidence="2">
    <location>
        <begin position="1"/>
        <end position="32"/>
    </location>
</feature>
<dbReference type="AlphaFoldDB" id="A0A1H6L4L2"/>
<keyword evidence="4" id="KW-1185">Reference proteome</keyword>
<dbReference type="Pfam" id="PF20341">
    <property type="entry name" value="DUF6636"/>
    <property type="match status" value="1"/>
</dbReference>
<evidence type="ECO:0000313" key="4">
    <source>
        <dbReference type="Proteomes" id="UP000182915"/>
    </source>
</evidence>
<proteinExistence type="predicted"/>
<name>A0A1H6L4L2_MYCRU</name>
<evidence type="ECO:0000256" key="1">
    <source>
        <dbReference type="SAM" id="MobiDB-lite"/>
    </source>
</evidence>
<accession>A0A1H6L4L2</accession>
<dbReference type="EMBL" id="LT629971">
    <property type="protein sequence ID" value="SEH83341.1"/>
    <property type="molecule type" value="Genomic_DNA"/>
</dbReference>
<reference evidence="4" key="1">
    <citation type="submission" date="2016-10" db="EMBL/GenBank/DDBJ databases">
        <authorList>
            <person name="Varghese N."/>
            <person name="Submissions S."/>
        </authorList>
    </citation>
    <scope>NUCLEOTIDE SEQUENCE [LARGE SCALE GENOMIC DNA]</scope>
    <source>
        <strain evidence="4">DSM 45405</strain>
    </source>
</reference>
<evidence type="ECO:0000313" key="3">
    <source>
        <dbReference type="EMBL" id="SEH83341.1"/>
    </source>
</evidence>
<feature type="chain" id="PRO_5009298421" evidence="2">
    <location>
        <begin position="33"/>
        <end position="160"/>
    </location>
</feature>
<sequence>MMASWGGRGATLVVCAAGALTLPACGSQPSTAAPSTSPVPTATERSVDGPTGFIAPSGNIACRLDATYARCDIMDRDWSSPPKPADCEWDYGQGLLLVTAGPAEFICAGDTAFGVEDVLPYGEAVRVGPMRCESAEAGVTCRNADTGRGFVLSRQSYQLI</sequence>